<proteinExistence type="inferred from homology"/>
<protein>
    <recommendedName>
        <fullName evidence="4">50S ribosomal protein L5</fullName>
    </recommendedName>
</protein>
<dbReference type="AlphaFoldDB" id="A0A2H0VH90"/>
<dbReference type="PANTHER" id="PTHR11994">
    <property type="entry name" value="60S RIBOSOMAL PROTEIN L11-RELATED"/>
    <property type="match status" value="1"/>
</dbReference>
<dbReference type="Pfam" id="PF00673">
    <property type="entry name" value="Ribosomal_L5_C"/>
    <property type="match status" value="1"/>
</dbReference>
<evidence type="ECO:0000259" key="7">
    <source>
        <dbReference type="Pfam" id="PF00673"/>
    </source>
</evidence>
<dbReference type="SUPFAM" id="SSF55282">
    <property type="entry name" value="RL5-like"/>
    <property type="match status" value="1"/>
</dbReference>
<evidence type="ECO:0000256" key="2">
    <source>
        <dbReference type="ARBA" id="ARBA00022980"/>
    </source>
</evidence>
<name>A0A2H0VH90_9BACT</name>
<dbReference type="GO" id="GO:0005840">
    <property type="term" value="C:ribosome"/>
    <property type="evidence" value="ECO:0007669"/>
    <property type="project" value="UniProtKB-KW"/>
</dbReference>
<organism evidence="8 9">
    <name type="scientific">Candidatus Colwellbacteria bacterium CG10_big_fil_rev_8_21_14_0_10_41_28</name>
    <dbReference type="NCBI Taxonomy" id="1974539"/>
    <lineage>
        <taxon>Bacteria</taxon>
        <taxon>Candidatus Colwelliibacteriota</taxon>
    </lineage>
</organism>
<dbReference type="InterPro" id="IPR031310">
    <property type="entry name" value="Ribosomal_uL5_N"/>
</dbReference>
<feature type="domain" description="Large ribosomal subunit protein uL5 C-terminal" evidence="7">
    <location>
        <begin position="64"/>
        <end position="155"/>
    </location>
</feature>
<dbReference type="GO" id="GO:0006412">
    <property type="term" value="P:translation"/>
    <property type="evidence" value="ECO:0007669"/>
    <property type="project" value="InterPro"/>
</dbReference>
<accession>A0A2H0VH90</accession>
<evidence type="ECO:0000313" key="9">
    <source>
        <dbReference type="Proteomes" id="UP000230776"/>
    </source>
</evidence>
<dbReference type="Gene3D" id="3.30.1440.10">
    <property type="match status" value="1"/>
</dbReference>
<evidence type="ECO:0000259" key="6">
    <source>
        <dbReference type="Pfam" id="PF00281"/>
    </source>
</evidence>
<dbReference type="EMBL" id="PFAG01000014">
    <property type="protein sequence ID" value="PIR98456.1"/>
    <property type="molecule type" value="Genomic_DNA"/>
</dbReference>
<dbReference type="InterPro" id="IPR022803">
    <property type="entry name" value="Ribosomal_uL5_dom_sf"/>
</dbReference>
<dbReference type="GO" id="GO:0003735">
    <property type="term" value="F:structural constituent of ribosome"/>
    <property type="evidence" value="ECO:0007669"/>
    <property type="project" value="InterPro"/>
</dbReference>
<evidence type="ECO:0000256" key="1">
    <source>
        <dbReference type="ARBA" id="ARBA00008553"/>
    </source>
</evidence>
<dbReference type="InterPro" id="IPR031309">
    <property type="entry name" value="Ribosomal_uL5_C"/>
</dbReference>
<evidence type="ECO:0000313" key="8">
    <source>
        <dbReference type="EMBL" id="PIR98456.1"/>
    </source>
</evidence>
<evidence type="ECO:0000256" key="3">
    <source>
        <dbReference type="ARBA" id="ARBA00023274"/>
    </source>
</evidence>
<evidence type="ECO:0000256" key="5">
    <source>
        <dbReference type="RuleBase" id="RU003930"/>
    </source>
</evidence>
<dbReference type="InterPro" id="IPR002132">
    <property type="entry name" value="Ribosomal_uL5"/>
</dbReference>
<dbReference type="GO" id="GO:1990904">
    <property type="term" value="C:ribonucleoprotein complex"/>
    <property type="evidence" value="ECO:0007669"/>
    <property type="project" value="UniProtKB-KW"/>
</dbReference>
<sequence length="168" mass="19110">MQGNRLEKIVVATGVGRLRQQQQFDSSIYPEIIEGLETITGQKPSPRPARKSIAAFKLREGNIVGLKVTLRGKRMRDFFNKVVNVALPRVRDFRGIDPKQIDREGNLTIGFRDNTVFPEVSPEDTKRAFGFQVTLVSDAKDWDEAYDFYKSLGVPLQEKPEKATKKKK</sequence>
<gene>
    <name evidence="8" type="primary">rplE</name>
    <name evidence="8" type="ORF">COT88_01360</name>
</gene>
<evidence type="ECO:0000256" key="4">
    <source>
        <dbReference type="ARBA" id="ARBA00035461"/>
    </source>
</evidence>
<reference evidence="9" key="1">
    <citation type="submission" date="2017-09" db="EMBL/GenBank/DDBJ databases">
        <title>Depth-based differentiation of microbial function through sediment-hosted aquifers and enrichment of novel symbionts in the deep terrestrial subsurface.</title>
        <authorList>
            <person name="Probst A.J."/>
            <person name="Ladd B."/>
            <person name="Jarett J.K."/>
            <person name="Geller-Mcgrath D.E."/>
            <person name="Sieber C.M.K."/>
            <person name="Emerson J.B."/>
            <person name="Anantharaman K."/>
            <person name="Thomas B.C."/>
            <person name="Malmstrom R."/>
            <person name="Stieglmeier M."/>
            <person name="Klingl A."/>
            <person name="Woyke T."/>
            <person name="Ryan C.M."/>
            <person name="Banfield J.F."/>
        </authorList>
    </citation>
    <scope>NUCLEOTIDE SEQUENCE [LARGE SCALE GENOMIC DNA]</scope>
</reference>
<comment type="caution">
    <text evidence="8">The sequence shown here is derived from an EMBL/GenBank/DDBJ whole genome shotgun (WGS) entry which is preliminary data.</text>
</comment>
<keyword evidence="3 5" id="KW-0687">Ribonucleoprotein</keyword>
<keyword evidence="2 5" id="KW-0689">Ribosomal protein</keyword>
<dbReference type="PIRSF" id="PIRSF002161">
    <property type="entry name" value="Ribosomal_L5"/>
    <property type="match status" value="1"/>
</dbReference>
<dbReference type="Pfam" id="PF00281">
    <property type="entry name" value="Ribosomal_L5"/>
    <property type="match status" value="1"/>
</dbReference>
<dbReference type="Proteomes" id="UP000230776">
    <property type="component" value="Unassembled WGS sequence"/>
</dbReference>
<comment type="similarity">
    <text evidence="1 5">Belongs to the universal ribosomal protein uL5 family.</text>
</comment>
<feature type="domain" description="Large ribosomal subunit protein uL5 N-terminal" evidence="6">
    <location>
        <begin position="1"/>
        <end position="59"/>
    </location>
</feature>